<name>A0A371R0L8_9CREN</name>
<sequence>MNRHEEYAAMCQLYRLVKEELGDKASLYASDFSLSCVFSRRGSGWGVRVVSHSGI</sequence>
<comment type="caution">
    <text evidence="1">The sequence shown here is derived from an EMBL/GenBank/DDBJ whole genome shotgun (WGS) entry which is preliminary data.</text>
</comment>
<proteinExistence type="predicted"/>
<dbReference type="AlphaFoldDB" id="A0A371R0L8"/>
<organism evidence="1 2">
    <name type="scientific">Pyrobaculum aerophilum</name>
    <dbReference type="NCBI Taxonomy" id="13773"/>
    <lineage>
        <taxon>Archaea</taxon>
        <taxon>Thermoproteota</taxon>
        <taxon>Thermoprotei</taxon>
        <taxon>Thermoproteales</taxon>
        <taxon>Thermoproteaceae</taxon>
        <taxon>Pyrobaculum</taxon>
    </lineage>
</organism>
<protein>
    <recommendedName>
        <fullName evidence="3">PaREP2a</fullName>
    </recommendedName>
</protein>
<evidence type="ECO:0000313" key="2">
    <source>
        <dbReference type="Proteomes" id="UP000257123"/>
    </source>
</evidence>
<accession>A0A371R0L8</accession>
<dbReference type="Proteomes" id="UP000257123">
    <property type="component" value="Unassembled WGS sequence"/>
</dbReference>
<gene>
    <name evidence="1" type="ORF">CGL51_04005</name>
</gene>
<evidence type="ECO:0000313" key="1">
    <source>
        <dbReference type="EMBL" id="RFA96852.1"/>
    </source>
</evidence>
<dbReference type="Pfam" id="PF07903">
    <property type="entry name" value="PaRep2a"/>
    <property type="match status" value="1"/>
</dbReference>
<evidence type="ECO:0008006" key="3">
    <source>
        <dbReference type="Google" id="ProtNLM"/>
    </source>
</evidence>
<reference evidence="1 2" key="1">
    <citation type="submission" date="2017-07" db="EMBL/GenBank/DDBJ databases">
        <title>Draft genome sequence of aerobic hyperthermophilic archaea, Pyrobaculum aerophilum YKB31 and YKB32.</title>
        <authorList>
            <person name="Mochizuki T."/>
            <person name="Berliner A.J."/>
            <person name="Yoshida-Takashima Y."/>
            <person name="Takaki Y."/>
            <person name="Nunoura T."/>
            <person name="Takai K."/>
        </authorList>
    </citation>
    <scope>NUCLEOTIDE SEQUENCE [LARGE SCALE GENOMIC DNA]</scope>
    <source>
        <strain evidence="1 2">YKB31</strain>
    </source>
</reference>
<dbReference type="InterPro" id="IPR012490">
    <property type="entry name" value="PaRep2a"/>
</dbReference>
<dbReference type="EMBL" id="NMUE01000009">
    <property type="protein sequence ID" value="RFA96852.1"/>
    <property type="molecule type" value="Genomic_DNA"/>
</dbReference>